<dbReference type="Proteomes" id="UP000277928">
    <property type="component" value="Unassembled WGS sequence"/>
</dbReference>
<sequence>MIVLDLIVPDKESETWAAGSVGGVSLGRGERRTCAQHDETIGFAWNMEPGYQADGSTFHKFVAMQILRDIQTLERTALLDFYFINEYIADIKSHIYAASNGPVKGGLYAMKMWNKIGTLSWGMISEQSKNVCI</sequence>
<dbReference type="AlphaFoldDB" id="A0A3P6S340"/>
<dbReference type="EMBL" id="UYRX01000012">
    <property type="protein sequence ID" value="VDK68646.1"/>
    <property type="molecule type" value="Genomic_DNA"/>
</dbReference>
<name>A0A3P6S340_LITSI</name>
<organism evidence="1 2">
    <name type="scientific">Litomosoides sigmodontis</name>
    <name type="common">Filarial nematode worm</name>
    <dbReference type="NCBI Taxonomy" id="42156"/>
    <lineage>
        <taxon>Eukaryota</taxon>
        <taxon>Metazoa</taxon>
        <taxon>Ecdysozoa</taxon>
        <taxon>Nematoda</taxon>
        <taxon>Chromadorea</taxon>
        <taxon>Rhabditida</taxon>
        <taxon>Spirurina</taxon>
        <taxon>Spiruromorpha</taxon>
        <taxon>Filarioidea</taxon>
        <taxon>Onchocercidae</taxon>
        <taxon>Litomosoides</taxon>
    </lineage>
</organism>
<keyword evidence="2" id="KW-1185">Reference proteome</keyword>
<accession>A0A3P6S340</accession>
<proteinExistence type="predicted"/>
<reference evidence="1 2" key="1">
    <citation type="submission" date="2018-08" db="EMBL/GenBank/DDBJ databases">
        <authorList>
            <person name="Laetsch R D."/>
            <person name="Stevens L."/>
            <person name="Kumar S."/>
            <person name="Blaxter L. M."/>
        </authorList>
    </citation>
    <scope>NUCLEOTIDE SEQUENCE [LARGE SCALE GENOMIC DNA]</scope>
</reference>
<evidence type="ECO:0000313" key="1">
    <source>
        <dbReference type="EMBL" id="VDK68646.1"/>
    </source>
</evidence>
<gene>
    <name evidence="1" type="ORF">NLS_LOCUS505</name>
</gene>
<protein>
    <submittedName>
        <fullName evidence="1">Uncharacterized protein</fullName>
    </submittedName>
</protein>
<evidence type="ECO:0000313" key="2">
    <source>
        <dbReference type="Proteomes" id="UP000277928"/>
    </source>
</evidence>